<sequence length="119" mass="12631">MLDGTVPDDYLQRPEPDPAMFGMSAVDDRTRTNPLFRNMPDILDHRPDLDALRALGDRLVIAVGVESGQTMPARAGRAVAAAVGIGVMDVPSHHAGFTDQPGMPGDPAGFAARLREVLG</sequence>
<keyword evidence="3" id="KW-1185">Reference proteome</keyword>
<name>A0ABY5NGU5_9MICO</name>
<reference evidence="2" key="1">
    <citation type="submission" date="2022-01" db="EMBL/GenBank/DDBJ databases">
        <title>Microbacterium eymi and Microbacterium rhizovicinus sp. nov., isolated from the rhizospheric soil of Elymus tsukushiensis, a plant native to the Dokdo Islands, Republic of Korea.</title>
        <authorList>
            <person name="Hwang Y.J."/>
        </authorList>
    </citation>
    <scope>NUCLEOTIDE SEQUENCE</scope>
    <source>
        <strain evidence="2">KUDC0405</strain>
    </source>
</reference>
<accession>A0ABY5NGU5</accession>
<dbReference type="Proteomes" id="UP001054811">
    <property type="component" value="Chromosome"/>
</dbReference>
<evidence type="ECO:0000313" key="2">
    <source>
        <dbReference type="EMBL" id="UUT34400.1"/>
    </source>
</evidence>
<dbReference type="EMBL" id="CP091139">
    <property type="protein sequence ID" value="UUT34400.1"/>
    <property type="molecule type" value="Genomic_DNA"/>
</dbReference>
<evidence type="ECO:0000256" key="1">
    <source>
        <dbReference type="SAM" id="MobiDB-lite"/>
    </source>
</evidence>
<gene>
    <name evidence="2" type="ORF">L2X98_27695</name>
</gene>
<evidence type="ECO:0000313" key="3">
    <source>
        <dbReference type="Proteomes" id="UP001054811"/>
    </source>
</evidence>
<protein>
    <recommendedName>
        <fullName evidence="4">Alpha/beta hydrolase</fullName>
    </recommendedName>
</protein>
<evidence type="ECO:0008006" key="4">
    <source>
        <dbReference type="Google" id="ProtNLM"/>
    </source>
</evidence>
<dbReference type="RefSeq" id="WP_259610916.1">
    <property type="nucleotide sequence ID" value="NZ_CP091139.2"/>
</dbReference>
<organism evidence="2 3">
    <name type="scientific">Microbacterium elymi</name>
    <dbReference type="NCBI Taxonomy" id="2909587"/>
    <lineage>
        <taxon>Bacteria</taxon>
        <taxon>Bacillati</taxon>
        <taxon>Actinomycetota</taxon>
        <taxon>Actinomycetes</taxon>
        <taxon>Micrococcales</taxon>
        <taxon>Microbacteriaceae</taxon>
        <taxon>Microbacterium</taxon>
    </lineage>
</organism>
<feature type="region of interest" description="Disordered" evidence="1">
    <location>
        <begin position="1"/>
        <end position="26"/>
    </location>
</feature>
<proteinExistence type="predicted"/>